<proteinExistence type="predicted"/>
<dbReference type="HOGENOM" id="CLU_2478235_0_0_7"/>
<name>F2NIW2_DESAR</name>
<dbReference type="KEGG" id="dao:Desac_2856"/>
<accession>F2NIW2</accession>
<reference evidence="2" key="2">
    <citation type="submission" date="2011-03" db="EMBL/GenBank/DDBJ databases">
        <title>The complete genome of Desulfobacca acetoxidans DSM 11109.</title>
        <authorList>
            <consortium name="US DOE Joint Genome Institute (JGI-PGF)"/>
            <person name="Lucas S."/>
            <person name="Copeland A."/>
            <person name="Lapidus A."/>
            <person name="Bruce D."/>
            <person name="Goodwin L."/>
            <person name="Pitluck S."/>
            <person name="Peters L."/>
            <person name="Kyrpides N."/>
            <person name="Mavromatis K."/>
            <person name="Ivanova N."/>
            <person name="Ovchinnikova G."/>
            <person name="Teshima H."/>
            <person name="Detter J.C."/>
            <person name="Han C."/>
            <person name="Land M."/>
            <person name="Hauser L."/>
            <person name="Markowitz V."/>
            <person name="Cheng J.-F."/>
            <person name="Hugenholtz P."/>
            <person name="Woyke T."/>
            <person name="Wu D."/>
            <person name="Spring S."/>
            <person name="Schueler E."/>
            <person name="Brambilla E."/>
            <person name="Klenk H.-P."/>
            <person name="Eisen J.A."/>
        </authorList>
    </citation>
    <scope>NUCLEOTIDE SEQUENCE [LARGE SCALE GENOMIC DNA]</scope>
    <source>
        <strain evidence="2">ATCC 700848 / DSM 11109 / ASRB2</strain>
    </source>
</reference>
<protein>
    <submittedName>
        <fullName evidence="1">Uncharacterized protein</fullName>
    </submittedName>
</protein>
<dbReference type="RefSeq" id="WP_013707765.1">
    <property type="nucleotide sequence ID" value="NC_015388.1"/>
</dbReference>
<evidence type="ECO:0000313" key="2">
    <source>
        <dbReference type="Proteomes" id="UP000000483"/>
    </source>
</evidence>
<dbReference type="AlphaFoldDB" id="F2NIW2"/>
<keyword evidence="2" id="KW-1185">Reference proteome</keyword>
<dbReference type="STRING" id="880072.Desac_2856"/>
<gene>
    <name evidence="1" type="ordered locus">Desac_2856</name>
</gene>
<dbReference type="EMBL" id="CP002629">
    <property type="protein sequence ID" value="AEB10656.1"/>
    <property type="molecule type" value="Genomic_DNA"/>
</dbReference>
<dbReference type="Proteomes" id="UP000000483">
    <property type="component" value="Chromosome"/>
</dbReference>
<reference evidence="1 2" key="1">
    <citation type="journal article" date="2011" name="Stand. Genomic Sci.">
        <title>Complete genome sequence of the acetate-degrading sulfate reducer Desulfobacca acetoxidans type strain (ASRB2).</title>
        <authorList>
            <person name="Goker M."/>
            <person name="Teshima H."/>
            <person name="Lapidus A."/>
            <person name="Nolan M."/>
            <person name="Lucas S."/>
            <person name="Hammon N."/>
            <person name="Deshpande S."/>
            <person name="Cheng J.F."/>
            <person name="Tapia R."/>
            <person name="Han C."/>
            <person name="Goodwin L."/>
            <person name="Pitluck S."/>
            <person name="Huntemann M."/>
            <person name="Liolios K."/>
            <person name="Ivanova N."/>
            <person name="Pagani I."/>
            <person name="Mavromatis K."/>
            <person name="Ovchinikova G."/>
            <person name="Pati A."/>
            <person name="Chen A."/>
            <person name="Palaniappan K."/>
            <person name="Land M."/>
            <person name="Hauser L."/>
            <person name="Brambilla E.M."/>
            <person name="Rohde M."/>
            <person name="Spring S."/>
            <person name="Detter J.C."/>
            <person name="Woyke T."/>
            <person name="Bristow J."/>
            <person name="Eisen J.A."/>
            <person name="Markowitz V."/>
            <person name="Hugenholtz P."/>
            <person name="Kyrpides N.C."/>
            <person name="Klenk H.P."/>
        </authorList>
    </citation>
    <scope>NUCLEOTIDE SEQUENCE [LARGE SCALE GENOMIC DNA]</scope>
    <source>
        <strain evidence="2">ATCC 700848 / DSM 11109 / ASRB2</strain>
    </source>
</reference>
<sequence>MALDSEASLKETLTPQYLENLMKKVEAIVMGQNRDLLVRFIEILYNQEYFEEEVFSPEDLADIQAGLEEIRRGETVLWTDFKKENNL</sequence>
<evidence type="ECO:0000313" key="1">
    <source>
        <dbReference type="EMBL" id="AEB10656.1"/>
    </source>
</evidence>
<organism evidence="1 2">
    <name type="scientific">Desulfobacca acetoxidans (strain ATCC 700848 / DSM 11109 / ASRB2)</name>
    <dbReference type="NCBI Taxonomy" id="880072"/>
    <lineage>
        <taxon>Bacteria</taxon>
        <taxon>Pseudomonadati</taxon>
        <taxon>Thermodesulfobacteriota</taxon>
        <taxon>Desulfobaccia</taxon>
        <taxon>Desulfobaccales</taxon>
        <taxon>Desulfobaccaceae</taxon>
        <taxon>Desulfobacca</taxon>
    </lineage>
</organism>